<comment type="caution">
    <text evidence="2">The sequence shown here is derived from an EMBL/GenBank/DDBJ whole genome shotgun (WGS) entry which is preliminary data.</text>
</comment>
<dbReference type="Proteomes" id="UP000037035">
    <property type="component" value="Unassembled WGS sequence"/>
</dbReference>
<evidence type="ECO:0000313" key="2">
    <source>
        <dbReference type="EMBL" id="KNZ45119.1"/>
    </source>
</evidence>
<evidence type="ECO:0000256" key="1">
    <source>
        <dbReference type="SAM" id="Phobius"/>
    </source>
</evidence>
<keyword evidence="1" id="KW-0472">Membrane</keyword>
<feature type="transmembrane region" description="Helical" evidence="1">
    <location>
        <begin position="46"/>
        <end position="71"/>
    </location>
</feature>
<organism evidence="2 3">
    <name type="scientific">Puccinia sorghi</name>
    <dbReference type="NCBI Taxonomy" id="27349"/>
    <lineage>
        <taxon>Eukaryota</taxon>
        <taxon>Fungi</taxon>
        <taxon>Dikarya</taxon>
        <taxon>Basidiomycota</taxon>
        <taxon>Pucciniomycotina</taxon>
        <taxon>Pucciniomycetes</taxon>
        <taxon>Pucciniales</taxon>
        <taxon>Pucciniaceae</taxon>
        <taxon>Puccinia</taxon>
    </lineage>
</organism>
<gene>
    <name evidence="2" type="ORF">VP01_847g2</name>
</gene>
<keyword evidence="1" id="KW-1133">Transmembrane helix</keyword>
<accession>A0A0L6U986</accession>
<feature type="transmembrane region" description="Helical" evidence="1">
    <location>
        <begin position="168"/>
        <end position="187"/>
    </location>
</feature>
<feature type="transmembrane region" description="Helical" evidence="1">
    <location>
        <begin position="199"/>
        <end position="217"/>
    </location>
</feature>
<proteinExistence type="predicted"/>
<name>A0A0L6U986_9BASI</name>
<dbReference type="EMBL" id="LAVV01014026">
    <property type="protein sequence ID" value="KNZ45119.1"/>
    <property type="molecule type" value="Genomic_DNA"/>
</dbReference>
<keyword evidence="1" id="KW-0812">Transmembrane</keyword>
<keyword evidence="3" id="KW-1185">Reference proteome</keyword>
<feature type="transmembrane region" description="Helical" evidence="1">
    <location>
        <begin position="91"/>
        <end position="116"/>
    </location>
</feature>
<protein>
    <submittedName>
        <fullName evidence="2">Uncharacterized protein</fullName>
    </submittedName>
</protein>
<sequence length="452" mass="52281">MMQLLDLLMRLIPHPLTYNLVGSVQREASLLLHRHLHVYIHSSPHYIFAFLFMYPLSVTFSFFFHLINHFYSTFNQEKISILLDLSSPNLIFFYLILCQSFLHLSKSCLFLLKIYLSEKPTTKPIFYLLGVTLEPTPQSYLLGTLQPPYNCFLPLFCQNSQIFNKYQIVSFFFYSSLNILSLLHHLFHLNHHSLSSHRNVSLIGCLWLFMILYLVYLSSIDTSNYPIGSLILFPLSLSKKGPKPFFAPVSCPCLFSLSLAPLFDFEDVKTSPQSLKVILVEGKFLPPYSPFLNLIEYSFTQSGCTLWCSIHVTILKAHGRVIRRDCYHGQTRICTIWTNNNYVAREVFLDWEWNTGHVKAGLGNLMAQPGMARNLVLGKVVERNNYVRMLESNLVFPSRHLTCFDIKFGMTRVRIDGLLEICFTISNEYPGLFSKYFWKLLASYTTHSVSMS</sequence>
<reference evidence="2 3" key="1">
    <citation type="submission" date="2015-08" db="EMBL/GenBank/DDBJ databases">
        <title>Next Generation Sequencing and Analysis of the Genome of Puccinia sorghi L Schw, the Causal Agent of Maize Common Rust.</title>
        <authorList>
            <person name="Rochi L."/>
            <person name="Burguener G."/>
            <person name="Darino M."/>
            <person name="Turjanski A."/>
            <person name="Kreff E."/>
            <person name="Dieguez M.J."/>
            <person name="Sacco F."/>
        </authorList>
    </citation>
    <scope>NUCLEOTIDE SEQUENCE [LARGE SCALE GENOMIC DNA]</scope>
    <source>
        <strain evidence="2 3">RO10H11247</strain>
    </source>
</reference>
<dbReference type="VEuPathDB" id="FungiDB:VP01_847g2"/>
<evidence type="ECO:0000313" key="3">
    <source>
        <dbReference type="Proteomes" id="UP000037035"/>
    </source>
</evidence>
<dbReference type="AlphaFoldDB" id="A0A0L6U986"/>